<dbReference type="CDD" id="cd13849">
    <property type="entry name" value="CuRO_1_LCC_plant"/>
    <property type="match status" value="1"/>
</dbReference>
<evidence type="ECO:0000256" key="8">
    <source>
        <dbReference type="ARBA" id="ARBA00022737"/>
    </source>
</evidence>
<dbReference type="CDD" id="cd13875">
    <property type="entry name" value="CuRO_2_LCC_plant"/>
    <property type="match status" value="1"/>
</dbReference>
<accession>A0A6A1WDV7</accession>
<comment type="similarity">
    <text evidence="3 13">Belongs to the multicopper oxidase family.</text>
</comment>
<dbReference type="Pfam" id="PF07731">
    <property type="entry name" value="Cu-oxidase_2"/>
    <property type="match status" value="2"/>
</dbReference>
<dbReference type="GO" id="GO:0046274">
    <property type="term" value="P:lignin catabolic process"/>
    <property type="evidence" value="ECO:0007669"/>
    <property type="project" value="UniProtKB-KW"/>
</dbReference>
<evidence type="ECO:0000256" key="9">
    <source>
        <dbReference type="ARBA" id="ARBA00023002"/>
    </source>
</evidence>
<dbReference type="OrthoDB" id="2121828at2759"/>
<evidence type="ECO:0000256" key="7">
    <source>
        <dbReference type="ARBA" id="ARBA00022723"/>
    </source>
</evidence>
<dbReference type="FunFam" id="2.60.40.420:FF:000049">
    <property type="entry name" value="Laccase"/>
    <property type="match status" value="1"/>
</dbReference>
<evidence type="ECO:0000256" key="4">
    <source>
        <dbReference type="ARBA" id="ARBA00012297"/>
    </source>
</evidence>
<evidence type="ECO:0000256" key="12">
    <source>
        <dbReference type="ARBA" id="ARBA00023185"/>
    </source>
</evidence>
<reference evidence="17 18" key="1">
    <citation type="journal article" date="2019" name="Plant Biotechnol. J.">
        <title>The red bayberry genome and genetic basis of sex determination.</title>
        <authorList>
            <person name="Jia H.M."/>
            <person name="Jia H.J."/>
            <person name="Cai Q.L."/>
            <person name="Wang Y."/>
            <person name="Zhao H.B."/>
            <person name="Yang W.F."/>
            <person name="Wang G.Y."/>
            <person name="Li Y.H."/>
            <person name="Zhan D.L."/>
            <person name="Shen Y.T."/>
            <person name="Niu Q.F."/>
            <person name="Chang L."/>
            <person name="Qiu J."/>
            <person name="Zhao L."/>
            <person name="Xie H.B."/>
            <person name="Fu W.Y."/>
            <person name="Jin J."/>
            <person name="Li X.W."/>
            <person name="Jiao Y."/>
            <person name="Zhou C.C."/>
            <person name="Tu T."/>
            <person name="Chai C.Y."/>
            <person name="Gao J.L."/>
            <person name="Fan L.J."/>
            <person name="van de Weg E."/>
            <person name="Wang J.Y."/>
            <person name="Gao Z.S."/>
        </authorList>
    </citation>
    <scope>NUCLEOTIDE SEQUENCE [LARGE SCALE GENOMIC DNA]</scope>
    <source>
        <tissue evidence="17">Leaves</tissue>
    </source>
</reference>
<dbReference type="InterPro" id="IPR002355">
    <property type="entry name" value="Cu_oxidase_Cu_BS"/>
</dbReference>
<evidence type="ECO:0000313" key="17">
    <source>
        <dbReference type="EMBL" id="KAB1221918.1"/>
    </source>
</evidence>
<feature type="domain" description="Plastocyanin-like" evidence="14">
    <location>
        <begin position="129"/>
        <end position="280"/>
    </location>
</feature>
<dbReference type="InterPro" id="IPR034285">
    <property type="entry name" value="CuRO_2_LCC"/>
</dbReference>
<keyword evidence="5 13" id="KW-0052">Apoplast</keyword>
<dbReference type="InterPro" id="IPR034288">
    <property type="entry name" value="CuRO_1_LCC"/>
</dbReference>
<dbReference type="InterPro" id="IPR033138">
    <property type="entry name" value="Cu_oxidase_CS"/>
</dbReference>
<feature type="domain" description="Plastocyanin-like" evidence="15">
    <location>
        <begin position="385"/>
        <end position="497"/>
    </location>
</feature>
<comment type="catalytic activity">
    <reaction evidence="1 13">
        <text>4 hydroquinone + O2 = 4 benzosemiquinone + 2 H2O</text>
        <dbReference type="Rhea" id="RHEA:11276"/>
        <dbReference type="ChEBI" id="CHEBI:15377"/>
        <dbReference type="ChEBI" id="CHEBI:15379"/>
        <dbReference type="ChEBI" id="CHEBI:17594"/>
        <dbReference type="ChEBI" id="CHEBI:17977"/>
        <dbReference type="EC" id="1.10.3.2"/>
    </reaction>
</comment>
<dbReference type="GO" id="GO:0052716">
    <property type="term" value="F:hydroquinone:oxygen oxidoreductase activity"/>
    <property type="evidence" value="ECO:0007669"/>
    <property type="project" value="UniProtKB-EC"/>
</dbReference>
<organism evidence="17 18">
    <name type="scientific">Morella rubra</name>
    <name type="common">Chinese bayberry</name>
    <dbReference type="NCBI Taxonomy" id="262757"/>
    <lineage>
        <taxon>Eukaryota</taxon>
        <taxon>Viridiplantae</taxon>
        <taxon>Streptophyta</taxon>
        <taxon>Embryophyta</taxon>
        <taxon>Tracheophyta</taxon>
        <taxon>Spermatophyta</taxon>
        <taxon>Magnoliopsida</taxon>
        <taxon>eudicotyledons</taxon>
        <taxon>Gunneridae</taxon>
        <taxon>Pentapetalae</taxon>
        <taxon>rosids</taxon>
        <taxon>fabids</taxon>
        <taxon>Fagales</taxon>
        <taxon>Myricaceae</taxon>
        <taxon>Morella</taxon>
    </lineage>
</organism>
<evidence type="ECO:0000259" key="14">
    <source>
        <dbReference type="Pfam" id="PF00394"/>
    </source>
</evidence>
<name>A0A6A1WDV7_9ROSI</name>
<keyword evidence="10 13" id="KW-0186">Copper</keyword>
<keyword evidence="11" id="KW-0325">Glycoprotein</keyword>
<proteinExistence type="inferred from homology"/>
<evidence type="ECO:0000256" key="1">
    <source>
        <dbReference type="ARBA" id="ARBA00000349"/>
    </source>
</evidence>
<dbReference type="InterPro" id="IPR045087">
    <property type="entry name" value="Cu-oxidase_fam"/>
</dbReference>
<evidence type="ECO:0000256" key="10">
    <source>
        <dbReference type="ARBA" id="ARBA00023008"/>
    </source>
</evidence>
<dbReference type="InterPro" id="IPR011706">
    <property type="entry name" value="Cu-oxidase_C"/>
</dbReference>
<comment type="caution">
    <text evidence="17">The sequence shown here is derived from an EMBL/GenBank/DDBJ whole genome shotgun (WGS) entry which is preliminary data.</text>
</comment>
<dbReference type="InterPro" id="IPR017761">
    <property type="entry name" value="Laccase"/>
</dbReference>
<dbReference type="EC" id="1.10.3.2" evidence="4 13"/>
<comment type="subcellular location">
    <subcellularLocation>
        <location evidence="2 13">Secreted</location>
        <location evidence="2 13">Extracellular space</location>
        <location evidence="2 13">Apoplast</location>
    </subcellularLocation>
</comment>
<dbReference type="Gene3D" id="2.60.40.420">
    <property type="entry name" value="Cupredoxins - blue copper proteins"/>
    <property type="match status" value="4"/>
</dbReference>
<dbReference type="GO" id="GO:0048046">
    <property type="term" value="C:apoplast"/>
    <property type="evidence" value="ECO:0007669"/>
    <property type="project" value="UniProtKB-SubCell"/>
</dbReference>
<feature type="domain" description="Plastocyanin-like" evidence="15">
    <location>
        <begin position="527"/>
        <end position="643"/>
    </location>
</feature>
<keyword evidence="18" id="KW-1185">Reference proteome</keyword>
<dbReference type="PROSITE" id="PS00080">
    <property type="entry name" value="MULTICOPPER_OXIDASE2"/>
    <property type="match status" value="1"/>
</dbReference>
<keyword evidence="9 13" id="KW-0560">Oxidoreductase</keyword>
<protein>
    <recommendedName>
        <fullName evidence="4 13">Laccase</fullName>
        <ecNumber evidence="4 13">1.10.3.2</ecNumber>
    </recommendedName>
    <alternativeName>
        <fullName evidence="13">Benzenediol:oxygen oxidoreductase</fullName>
    </alternativeName>
    <alternativeName>
        <fullName evidence="13">Diphenol oxidase</fullName>
    </alternativeName>
    <alternativeName>
        <fullName evidence="13">Urishiol oxidase</fullName>
    </alternativeName>
</protein>
<keyword evidence="6 13" id="KW-0964">Secreted</keyword>
<evidence type="ECO:0000256" key="6">
    <source>
        <dbReference type="ARBA" id="ARBA00022525"/>
    </source>
</evidence>
<evidence type="ECO:0000256" key="2">
    <source>
        <dbReference type="ARBA" id="ARBA00004271"/>
    </source>
</evidence>
<dbReference type="NCBIfam" id="TIGR03389">
    <property type="entry name" value="laccase"/>
    <property type="match status" value="1"/>
</dbReference>
<evidence type="ECO:0000256" key="11">
    <source>
        <dbReference type="ARBA" id="ARBA00023180"/>
    </source>
</evidence>
<dbReference type="InterPro" id="IPR011707">
    <property type="entry name" value="Cu-oxidase-like_N"/>
</dbReference>
<keyword evidence="8 13" id="KW-0677">Repeat</keyword>
<keyword evidence="7 13" id="KW-0479">Metal-binding</keyword>
<dbReference type="EMBL" id="RXIC02000020">
    <property type="protein sequence ID" value="KAB1221918.1"/>
    <property type="molecule type" value="Genomic_DNA"/>
</dbReference>
<evidence type="ECO:0000256" key="13">
    <source>
        <dbReference type="RuleBase" id="RU361119"/>
    </source>
</evidence>
<sequence>MQVKETPYTRLCSTKNILTINGQFPGPTLHVNRGDTIIVDVHNGGDQNITIHWHGVKQPRYPWSDGPEYVTQCPIQPGKKFSQKIIFSSEEGTLWWHAHSDWSRATVHGAIIIHPKKGTSFPFPKPHAEVPIILGEWWKKDIVEIYDAFVASGTDPNVSDAYTINGQPGDLYPCSKSETFRLMLDYGKTYLLRIINSAVQDILFFAIAKHKMTVIATDASYTKPLKTDYITISPGQTIDVLLEANQPLGDYYMAAKVYSSADGVAYDNTTTTAILRYNGNYNPSSRPYLPNLPSYNDTNASADFTGSLRSLADDDHPIDVPSKISTNLFITASVNKLPCASGSCDPSLNGSQLAASLNNISFQLPNIDILKAYYNRINGVYGDHFPSKPPLKFNFTADVLPSYLQTPETGTEVRVLEYNSTVELVFQGTNLEAGTEHPMHIHGYSFYVVGWGFGNFDKHKDPSGYNLVDPPLQNTIAVPKNGWAAIRFKADNPGTMMSNDFYTTDFPSWPSSLFNFTQEDLPLSTTVPIQSIKVKVLDYSEEVEITFQGTEVLNASENHPMHMHGYSFYVVGSGYGNFNNETDPESYNLVDPLEVSQVTTIAVPKNGWATIRFKASNPGVWFWHCHFDRHVSWGMNTVMIVKNGGTPETSMRPPPSNMPVCKVPYLTWLEDFDDSNEEANKVEIF</sequence>
<evidence type="ECO:0000256" key="5">
    <source>
        <dbReference type="ARBA" id="ARBA00022523"/>
    </source>
</evidence>
<dbReference type="PANTHER" id="PTHR11709:SF487">
    <property type="entry name" value="LACCASE"/>
    <property type="match status" value="1"/>
</dbReference>
<dbReference type="AlphaFoldDB" id="A0A6A1WDV7"/>
<dbReference type="GO" id="GO:0005507">
    <property type="term" value="F:copper ion binding"/>
    <property type="evidence" value="ECO:0007669"/>
    <property type="project" value="InterPro"/>
</dbReference>
<comment type="function">
    <text evidence="13">Lignin degradation and detoxification of lignin-derived products.</text>
</comment>
<dbReference type="PROSITE" id="PS00079">
    <property type="entry name" value="MULTICOPPER_OXIDASE1"/>
    <property type="match status" value="1"/>
</dbReference>
<gene>
    <name evidence="17" type="ORF">CJ030_MR2G026734</name>
</gene>
<evidence type="ECO:0000256" key="3">
    <source>
        <dbReference type="ARBA" id="ARBA00010609"/>
    </source>
</evidence>
<feature type="domain" description="Plastocyanin-like" evidence="16">
    <location>
        <begin position="3"/>
        <end position="117"/>
    </location>
</feature>
<dbReference type="Pfam" id="PF07732">
    <property type="entry name" value="Cu-oxidase_3"/>
    <property type="match status" value="1"/>
</dbReference>
<dbReference type="PANTHER" id="PTHR11709">
    <property type="entry name" value="MULTI-COPPER OXIDASE"/>
    <property type="match status" value="1"/>
</dbReference>
<dbReference type="InterPro" id="IPR001117">
    <property type="entry name" value="Cu-oxidase_2nd"/>
</dbReference>
<evidence type="ECO:0000259" key="16">
    <source>
        <dbReference type="Pfam" id="PF07732"/>
    </source>
</evidence>
<evidence type="ECO:0000259" key="15">
    <source>
        <dbReference type="Pfam" id="PF07731"/>
    </source>
</evidence>
<dbReference type="InterPro" id="IPR008972">
    <property type="entry name" value="Cupredoxin"/>
</dbReference>
<evidence type="ECO:0000313" key="18">
    <source>
        <dbReference type="Proteomes" id="UP000516437"/>
    </source>
</evidence>
<dbReference type="SUPFAM" id="SSF49503">
    <property type="entry name" value="Cupredoxins"/>
    <property type="match status" value="4"/>
</dbReference>
<dbReference type="Proteomes" id="UP000516437">
    <property type="component" value="Chromosome 2"/>
</dbReference>
<dbReference type="Pfam" id="PF00394">
    <property type="entry name" value="Cu-oxidase"/>
    <property type="match status" value="1"/>
</dbReference>
<comment type="cofactor">
    <cofactor evidence="13">
        <name>Cu cation</name>
        <dbReference type="ChEBI" id="CHEBI:23378"/>
    </cofactor>
    <text evidence="13">Binds 4 Cu cations per monomer.</text>
</comment>
<keyword evidence="12 13" id="KW-0439">Lignin degradation</keyword>